<dbReference type="EMBL" id="CADIKH010000008">
    <property type="protein sequence ID" value="CAB3753565.1"/>
    <property type="molecule type" value="Genomic_DNA"/>
</dbReference>
<name>A0A6J5DKM0_9BURK</name>
<evidence type="ECO:0000259" key="1">
    <source>
        <dbReference type="Pfam" id="PF12883"/>
    </source>
</evidence>
<dbReference type="InterPro" id="IPR024289">
    <property type="entry name" value="DUF3828"/>
</dbReference>
<feature type="domain" description="DUF3828" evidence="1">
    <location>
        <begin position="15"/>
        <end position="112"/>
    </location>
</feature>
<dbReference type="AlphaFoldDB" id="A0A6J5DKM0"/>
<protein>
    <recommendedName>
        <fullName evidence="1">DUF3828 domain-containing protein</fullName>
    </recommendedName>
</protein>
<dbReference type="Proteomes" id="UP000494363">
    <property type="component" value="Unassembled WGS sequence"/>
</dbReference>
<evidence type="ECO:0000313" key="2">
    <source>
        <dbReference type="EMBL" id="CAB3753565.1"/>
    </source>
</evidence>
<accession>A0A6J5DKM0</accession>
<proteinExistence type="predicted"/>
<dbReference type="Gene3D" id="3.10.450.50">
    <property type="match status" value="1"/>
</dbReference>
<gene>
    <name evidence="2" type="ORF">LMG29542_02060</name>
</gene>
<organism evidence="2 3">
    <name type="scientific">Paraburkholderia humisilvae</name>
    <dbReference type="NCBI Taxonomy" id="627669"/>
    <lineage>
        <taxon>Bacteria</taxon>
        <taxon>Pseudomonadati</taxon>
        <taxon>Pseudomonadota</taxon>
        <taxon>Betaproteobacteria</taxon>
        <taxon>Burkholderiales</taxon>
        <taxon>Burkholderiaceae</taxon>
        <taxon>Paraburkholderia</taxon>
    </lineage>
</organism>
<evidence type="ECO:0000313" key="3">
    <source>
        <dbReference type="Proteomes" id="UP000494363"/>
    </source>
</evidence>
<reference evidence="2 3" key="1">
    <citation type="submission" date="2020-04" db="EMBL/GenBank/DDBJ databases">
        <authorList>
            <person name="De Canck E."/>
        </authorList>
    </citation>
    <scope>NUCLEOTIDE SEQUENCE [LARGE SCALE GENOMIC DNA]</scope>
    <source>
        <strain evidence="2 3">LMG 29542</strain>
    </source>
</reference>
<keyword evidence="3" id="KW-1185">Reference proteome</keyword>
<dbReference type="Pfam" id="PF12883">
    <property type="entry name" value="DUF3828"/>
    <property type="match status" value="1"/>
</dbReference>
<sequence length="116" mass="12934">MGVLVGLAVRVDSDARHPLRDAAIENYVASGTLARLRKDYARSGPPEGTDYFLKVQDYDAQDWRAHVVTHPVMKLGDVAVVPVTFGSTDKVHVLVFMRLFGGTWKITKVSDTQDYR</sequence>